<dbReference type="InterPro" id="IPR021109">
    <property type="entry name" value="Peptidase_aspartic_dom_sf"/>
</dbReference>
<proteinExistence type="predicted"/>
<dbReference type="GO" id="GO:0006508">
    <property type="term" value="P:proteolysis"/>
    <property type="evidence" value="ECO:0007669"/>
    <property type="project" value="InterPro"/>
</dbReference>
<organism evidence="3">
    <name type="scientific">Aphanomyces invadans</name>
    <dbReference type="NCBI Taxonomy" id="157072"/>
    <lineage>
        <taxon>Eukaryota</taxon>
        <taxon>Sar</taxon>
        <taxon>Stramenopiles</taxon>
        <taxon>Oomycota</taxon>
        <taxon>Saprolegniomycetes</taxon>
        <taxon>Saprolegniales</taxon>
        <taxon>Verrucalvaceae</taxon>
        <taxon>Aphanomyces</taxon>
    </lineage>
</organism>
<dbReference type="EMBL" id="KI913955">
    <property type="protein sequence ID" value="ETW06576.1"/>
    <property type="molecule type" value="Genomic_DNA"/>
</dbReference>
<dbReference type="SUPFAM" id="SSF50630">
    <property type="entry name" value="Acid proteases"/>
    <property type="match status" value="1"/>
</dbReference>
<dbReference type="PROSITE" id="PS00141">
    <property type="entry name" value="ASP_PROTEASE"/>
    <property type="match status" value="1"/>
</dbReference>
<sequence>METVVTVPLPPPNQAAMDEQRMQCMERAAATSNQMTYEQLAQFHAQQSAMAQRLEEETAMTAAMEKNRREQEESRAVLSRQQEDLVRQHEELKRAMAEQARVSEAHQDMLPQASNAMTQQHYKVKELNQKVRRDNKRWASAVGAHVKGSTKRERREFMDEYLAYSRLVDVLNRGMGGEIQELDLDAMTKAMASLKMDTKIRDAESRVGRLLADFYEKLEQLDVAHLPEQEPKQSVKILTAAIRPLQSTRETNKAYKSDVRSFCRWLGLKCGRDEHRVFKCPKVQPGEAQRLLDQRFKKPHGASSAASEKRNDAKRKFIGADVDPQDALVIDCPRTIACDVNDVTALALLDSGADKSVVSPTFLARVEHVGNFTLAVRQLYRPIELGGFMEAMKLTVDREVKLRLTLTLPKERWCYRT</sequence>
<dbReference type="InterPro" id="IPR001969">
    <property type="entry name" value="Aspartic_peptidase_AS"/>
</dbReference>
<reference evidence="3" key="1">
    <citation type="submission" date="2013-12" db="EMBL/GenBank/DDBJ databases">
        <title>The Genome Sequence of Aphanomyces invadans NJM9701.</title>
        <authorList>
            <consortium name="The Broad Institute Genomics Platform"/>
            <person name="Russ C."/>
            <person name="Tyler B."/>
            <person name="van West P."/>
            <person name="Dieguez-Uribeondo J."/>
            <person name="Young S.K."/>
            <person name="Zeng Q."/>
            <person name="Gargeya S."/>
            <person name="Fitzgerald M."/>
            <person name="Abouelleil A."/>
            <person name="Alvarado L."/>
            <person name="Chapman S.B."/>
            <person name="Gainer-Dewar J."/>
            <person name="Goldberg J."/>
            <person name="Griggs A."/>
            <person name="Gujja S."/>
            <person name="Hansen M."/>
            <person name="Howarth C."/>
            <person name="Imamovic A."/>
            <person name="Ireland A."/>
            <person name="Larimer J."/>
            <person name="McCowan C."/>
            <person name="Murphy C."/>
            <person name="Pearson M."/>
            <person name="Poon T.W."/>
            <person name="Priest M."/>
            <person name="Roberts A."/>
            <person name="Saif S."/>
            <person name="Shea T."/>
            <person name="Sykes S."/>
            <person name="Wortman J."/>
            <person name="Nusbaum C."/>
            <person name="Birren B."/>
        </authorList>
    </citation>
    <scope>NUCLEOTIDE SEQUENCE [LARGE SCALE GENOMIC DNA]</scope>
    <source>
        <strain evidence="3">NJM9701</strain>
    </source>
</reference>
<protein>
    <recommendedName>
        <fullName evidence="2">Peptidase A2 domain-containing protein</fullName>
    </recommendedName>
</protein>
<evidence type="ECO:0000256" key="1">
    <source>
        <dbReference type="ARBA" id="ARBA00022801"/>
    </source>
</evidence>
<name>A0A024UJF2_9STRA</name>
<dbReference type="InterPro" id="IPR001995">
    <property type="entry name" value="Peptidase_A2_cat"/>
</dbReference>
<gene>
    <name evidence="3" type="ORF">H310_02793</name>
</gene>
<dbReference type="GO" id="GO:0004190">
    <property type="term" value="F:aspartic-type endopeptidase activity"/>
    <property type="evidence" value="ECO:0007669"/>
    <property type="project" value="InterPro"/>
</dbReference>
<evidence type="ECO:0000313" key="3">
    <source>
        <dbReference type="EMBL" id="ETW06576.1"/>
    </source>
</evidence>
<dbReference type="PROSITE" id="PS50175">
    <property type="entry name" value="ASP_PROT_RETROV"/>
    <property type="match status" value="1"/>
</dbReference>
<dbReference type="eggNOG" id="ENOG502S54S">
    <property type="taxonomic scope" value="Eukaryota"/>
</dbReference>
<dbReference type="VEuPathDB" id="FungiDB:H310_02793"/>
<keyword evidence="1" id="KW-0378">Hydrolase</keyword>
<feature type="domain" description="Peptidase A2" evidence="2">
    <location>
        <begin position="345"/>
        <end position="359"/>
    </location>
</feature>
<accession>A0A024UJF2</accession>
<dbReference type="AlphaFoldDB" id="A0A024UJF2"/>
<dbReference type="GeneID" id="20079843"/>
<dbReference type="RefSeq" id="XP_008864651.1">
    <property type="nucleotide sequence ID" value="XM_008866429.1"/>
</dbReference>
<dbReference type="STRING" id="157072.A0A024UJF2"/>
<evidence type="ECO:0000259" key="2">
    <source>
        <dbReference type="PROSITE" id="PS50175"/>
    </source>
</evidence>